<sequence length="242" mass="26741">MVVYYQIAGKQVGSHVLAMGVMGTLFGGIYLSTRGGGQKKQATPPIQASSKDEEKFIQLIPFPYSLNVGTDIVHLPRILRLINRPDYFHRFTRRILHEQEQQDFRTRFSLLPPPSGAERPGPKAITPDMARWLAGRFAAKEAARKAAPAGAASLGWKDVIVRAVTGRDRHLWVSCEERKGPSAGVRRVVRGLSRFPPDHPVGINDPDYPAAYASTYSLKCGQESLYDRSDMLDRSPAAIVSA</sequence>
<dbReference type="Gene3D" id="3.90.470.20">
    <property type="entry name" value="4'-phosphopantetheinyl transferase domain"/>
    <property type="match status" value="1"/>
</dbReference>
<evidence type="ECO:0000256" key="3">
    <source>
        <dbReference type="ARBA" id="ARBA00023128"/>
    </source>
</evidence>
<comment type="subcellular location">
    <subcellularLocation>
        <location evidence="1">Mitochondrion membrane</location>
    </subcellularLocation>
</comment>
<keyword evidence="4 5" id="KW-0472">Membrane</keyword>
<dbReference type="Pfam" id="PF01648">
    <property type="entry name" value="ACPS"/>
    <property type="match status" value="1"/>
</dbReference>
<evidence type="ECO:0000259" key="6">
    <source>
        <dbReference type="Pfam" id="PF01648"/>
    </source>
</evidence>
<evidence type="ECO:0000256" key="2">
    <source>
        <dbReference type="ARBA" id="ARBA00022679"/>
    </source>
</evidence>
<dbReference type="InterPro" id="IPR037143">
    <property type="entry name" value="4-PPantetheinyl_Trfase_dom_sf"/>
</dbReference>
<dbReference type="Proteomes" id="UP000653565">
    <property type="component" value="Unassembled WGS sequence"/>
</dbReference>
<keyword evidence="5" id="KW-1133">Transmembrane helix</keyword>
<evidence type="ECO:0000256" key="5">
    <source>
        <dbReference type="SAM" id="Phobius"/>
    </source>
</evidence>
<dbReference type="InterPro" id="IPR021278">
    <property type="entry name" value="ATP19"/>
</dbReference>
<dbReference type="GO" id="GO:0008897">
    <property type="term" value="F:holo-[acyl-carrier-protein] synthase activity"/>
    <property type="evidence" value="ECO:0007669"/>
    <property type="project" value="InterPro"/>
</dbReference>
<dbReference type="EMBL" id="JAAAPX010000039">
    <property type="protein sequence ID" value="KAF4238353.1"/>
    <property type="molecule type" value="Genomic_DNA"/>
</dbReference>
<keyword evidence="2" id="KW-0808">Transferase</keyword>
<reference evidence="7" key="1">
    <citation type="journal article" date="2020" name="bioRxiv">
        <title>Genomic and phenotypic heterogeneity of clinical isolates of the human pathogens Aspergillus fumigatus, Aspergillus lentulus and Aspergillus fumigatiaffinis.</title>
        <authorList>
            <person name="dos Santos R.A.C."/>
            <person name="Steenwyk J.L."/>
            <person name="Rivero-Menendez O."/>
            <person name="Mead M.E."/>
            <person name="Silva L.P."/>
            <person name="Bastos R.W."/>
            <person name="Alastruey-Izquierdo A."/>
            <person name="Goldman G.H."/>
            <person name="Rokas A."/>
        </authorList>
    </citation>
    <scope>NUCLEOTIDE SEQUENCE</scope>
    <source>
        <strain evidence="7">CNM-CM6805</strain>
    </source>
</reference>
<gene>
    <name evidence="7" type="ORF">CNMCM6805_006393</name>
</gene>
<dbReference type="InterPro" id="IPR008278">
    <property type="entry name" value="4-PPantetheinyl_Trfase_dom"/>
</dbReference>
<evidence type="ECO:0000313" key="8">
    <source>
        <dbReference type="Proteomes" id="UP000653565"/>
    </source>
</evidence>
<dbReference type="GO" id="GO:0031966">
    <property type="term" value="C:mitochondrial membrane"/>
    <property type="evidence" value="ECO:0007669"/>
    <property type="project" value="UniProtKB-SubCell"/>
</dbReference>
<evidence type="ECO:0000256" key="4">
    <source>
        <dbReference type="ARBA" id="ARBA00023136"/>
    </source>
</evidence>
<evidence type="ECO:0000256" key="1">
    <source>
        <dbReference type="ARBA" id="ARBA00004325"/>
    </source>
</evidence>
<dbReference type="SUPFAM" id="SSF56214">
    <property type="entry name" value="4'-phosphopantetheinyl transferase"/>
    <property type="match status" value="1"/>
</dbReference>
<dbReference type="Pfam" id="PF11022">
    <property type="entry name" value="ATP19"/>
    <property type="match status" value="1"/>
</dbReference>
<accession>A0A8H4H9X8</accession>
<proteinExistence type="predicted"/>
<dbReference type="PANTHER" id="PTHR28074:SF1">
    <property type="entry name" value="ATP SYNTHASE SUBUNIT K, MITOCHONDRIAL"/>
    <property type="match status" value="1"/>
</dbReference>
<protein>
    <recommendedName>
        <fullName evidence="6">4'-phosphopantetheinyl transferase domain-containing protein</fullName>
    </recommendedName>
</protein>
<keyword evidence="8" id="KW-1185">Reference proteome</keyword>
<dbReference type="OrthoDB" id="2094445at2759"/>
<dbReference type="AlphaFoldDB" id="A0A8H4H9X8"/>
<organism evidence="7 8">
    <name type="scientific">Aspergillus fumigatiaffinis</name>
    <dbReference type="NCBI Taxonomy" id="340414"/>
    <lineage>
        <taxon>Eukaryota</taxon>
        <taxon>Fungi</taxon>
        <taxon>Dikarya</taxon>
        <taxon>Ascomycota</taxon>
        <taxon>Pezizomycotina</taxon>
        <taxon>Eurotiomycetes</taxon>
        <taxon>Eurotiomycetidae</taxon>
        <taxon>Eurotiales</taxon>
        <taxon>Aspergillaceae</taxon>
        <taxon>Aspergillus</taxon>
        <taxon>Aspergillus subgen. Fumigati</taxon>
    </lineage>
</organism>
<reference evidence="7" key="2">
    <citation type="submission" date="2020-04" db="EMBL/GenBank/DDBJ databases">
        <authorList>
            <person name="Santos R.A.C."/>
            <person name="Steenwyk J.L."/>
            <person name="Rivero-Menendez O."/>
            <person name="Mead M.E."/>
            <person name="Silva L.P."/>
            <person name="Bastos R.W."/>
            <person name="Alastruey-Izquierdo A."/>
            <person name="Goldman G.H."/>
            <person name="Rokas A."/>
        </authorList>
    </citation>
    <scope>NUCLEOTIDE SEQUENCE</scope>
    <source>
        <strain evidence="7">CNM-CM6805</strain>
    </source>
</reference>
<dbReference type="GO" id="GO:0015986">
    <property type="term" value="P:proton motive force-driven ATP synthesis"/>
    <property type="evidence" value="ECO:0007669"/>
    <property type="project" value="TreeGrafter"/>
</dbReference>
<feature type="transmembrane region" description="Helical" evidence="5">
    <location>
        <begin position="12"/>
        <end position="31"/>
    </location>
</feature>
<dbReference type="GO" id="GO:0000287">
    <property type="term" value="F:magnesium ion binding"/>
    <property type="evidence" value="ECO:0007669"/>
    <property type="project" value="InterPro"/>
</dbReference>
<comment type="caution">
    <text evidence="7">The sequence shown here is derived from an EMBL/GenBank/DDBJ whole genome shotgun (WGS) entry which is preliminary data.</text>
</comment>
<feature type="domain" description="4'-phosphopantetheinyl transferase" evidence="6">
    <location>
        <begin position="68"/>
        <end position="159"/>
    </location>
</feature>
<name>A0A8H4H9X8_9EURO</name>
<keyword evidence="3" id="KW-0496">Mitochondrion</keyword>
<keyword evidence="5" id="KW-0812">Transmembrane</keyword>
<dbReference type="PANTHER" id="PTHR28074">
    <property type="entry name" value="ATP SYNTHASE SUBUNIT K, MITOCHONDRIAL"/>
    <property type="match status" value="1"/>
</dbReference>
<evidence type="ECO:0000313" key="7">
    <source>
        <dbReference type="EMBL" id="KAF4238353.1"/>
    </source>
</evidence>